<dbReference type="GO" id="GO:0034599">
    <property type="term" value="P:cellular response to oxidative stress"/>
    <property type="evidence" value="ECO:0007669"/>
    <property type="project" value="TreeGrafter"/>
</dbReference>
<feature type="binding site" evidence="7">
    <location>
        <position position="98"/>
    </location>
    <ligand>
        <name>Zn(2+)</name>
        <dbReference type="ChEBI" id="CHEBI:29105"/>
    </ligand>
</feature>
<sequence length="208" mass="22811">MNYAKRLLLANRAWSQEAKARDPGFFERLAQGQQPRVLWIGCSDSRVPAEGITNAQPGELFVHRNIANLYTSDDGNTSSVVEYAVHALGVEHIVICGHHHCGGVRAALSAPSGALPAVNRRIAGLRQLAHRHRNALNAIDEFEARVDRLVELNVIEQVRLLRESPILSSAARKPTVHGWVFGLREGLLTPLTDFEDAPHRASAAIVEA</sequence>
<dbReference type="InterPro" id="IPR036874">
    <property type="entry name" value="Carbonic_anhydrase_sf"/>
</dbReference>
<evidence type="ECO:0000256" key="2">
    <source>
        <dbReference type="ARBA" id="ARBA00012925"/>
    </source>
</evidence>
<proteinExistence type="inferred from homology"/>
<dbReference type="PANTHER" id="PTHR11002:SF76">
    <property type="entry name" value="CARBONIC ANHYDRASE"/>
    <property type="match status" value="1"/>
</dbReference>
<dbReference type="CDD" id="cd00883">
    <property type="entry name" value="beta_CA_cladeA"/>
    <property type="match status" value="1"/>
</dbReference>
<comment type="cofactor">
    <cofactor evidence="7">
        <name>Zn(2+)</name>
        <dbReference type="ChEBI" id="CHEBI:29105"/>
    </cofactor>
    <text evidence="7">Binds 1 zinc ion per subunit.</text>
</comment>
<accession>A0A2N7VKL5</accession>
<dbReference type="PANTHER" id="PTHR11002">
    <property type="entry name" value="CARBONIC ANHYDRASE"/>
    <property type="match status" value="1"/>
</dbReference>
<organism evidence="10 11">
    <name type="scientific">Trinickia dabaoshanensis</name>
    <dbReference type="NCBI Taxonomy" id="564714"/>
    <lineage>
        <taxon>Bacteria</taxon>
        <taxon>Pseudomonadati</taxon>
        <taxon>Pseudomonadota</taxon>
        <taxon>Betaproteobacteria</taxon>
        <taxon>Burkholderiales</taxon>
        <taxon>Burkholderiaceae</taxon>
        <taxon>Trinickia</taxon>
    </lineage>
</organism>
<dbReference type="InterPro" id="IPR001765">
    <property type="entry name" value="Carbonic_anhydrase"/>
</dbReference>
<keyword evidence="9" id="KW-0175">Coiled coil</keyword>
<dbReference type="SMART" id="SM00947">
    <property type="entry name" value="Pro_CA"/>
    <property type="match status" value="1"/>
</dbReference>
<comment type="similarity">
    <text evidence="1 8">Belongs to the beta-class carbonic anhydrase family.</text>
</comment>
<dbReference type="GO" id="GO:0015976">
    <property type="term" value="P:carbon utilization"/>
    <property type="evidence" value="ECO:0007669"/>
    <property type="project" value="InterPro"/>
</dbReference>
<evidence type="ECO:0000256" key="6">
    <source>
        <dbReference type="ARBA" id="ARBA00048348"/>
    </source>
</evidence>
<evidence type="ECO:0000313" key="10">
    <source>
        <dbReference type="EMBL" id="PMS17686.1"/>
    </source>
</evidence>
<dbReference type="InterPro" id="IPR015892">
    <property type="entry name" value="Carbonic_anhydrase_CS"/>
</dbReference>
<dbReference type="GO" id="GO:0071244">
    <property type="term" value="P:cellular response to carbon dioxide"/>
    <property type="evidence" value="ECO:0007669"/>
    <property type="project" value="TreeGrafter"/>
</dbReference>
<evidence type="ECO:0000256" key="7">
    <source>
        <dbReference type="PIRSR" id="PIRSR601765-1"/>
    </source>
</evidence>
<dbReference type="EC" id="4.2.1.1" evidence="2 8"/>
<dbReference type="PROSITE" id="PS00705">
    <property type="entry name" value="PROK_CO2_ANHYDRASE_2"/>
    <property type="match status" value="1"/>
</dbReference>
<evidence type="ECO:0000256" key="3">
    <source>
        <dbReference type="ARBA" id="ARBA00022723"/>
    </source>
</evidence>
<keyword evidence="5 8" id="KW-0456">Lyase</keyword>
<gene>
    <name evidence="10" type="ORF">C0Z18_19735</name>
</gene>
<dbReference type="GO" id="GO:0008270">
    <property type="term" value="F:zinc ion binding"/>
    <property type="evidence" value="ECO:0007669"/>
    <property type="project" value="UniProtKB-UniRule"/>
</dbReference>
<feature type="binding site" evidence="7">
    <location>
        <position position="101"/>
    </location>
    <ligand>
        <name>Zn(2+)</name>
        <dbReference type="ChEBI" id="CHEBI:29105"/>
    </ligand>
</feature>
<dbReference type="Proteomes" id="UP000235616">
    <property type="component" value="Unassembled WGS sequence"/>
</dbReference>
<dbReference type="PROSITE" id="PS00704">
    <property type="entry name" value="PROK_CO2_ANHYDRASE_1"/>
    <property type="match status" value="1"/>
</dbReference>
<dbReference type="Pfam" id="PF00484">
    <property type="entry name" value="Pro_CA"/>
    <property type="match status" value="1"/>
</dbReference>
<evidence type="ECO:0000256" key="5">
    <source>
        <dbReference type="ARBA" id="ARBA00023239"/>
    </source>
</evidence>
<dbReference type="AlphaFoldDB" id="A0A2N7VKL5"/>
<reference evidence="10 11" key="1">
    <citation type="submission" date="2018-01" db="EMBL/GenBank/DDBJ databases">
        <title>Whole genome analyses suggest that Burkholderia sensu lato contains two further novel genera in the rhizoxinica-symbiotica group Mycetohabitans gen. nov., and Trinickia gen. nov.: implications for the evolution of diazotrophy and nodulation in the Burkholderiaceae.</title>
        <authorList>
            <person name="Estrada-de los Santos P."/>
            <person name="Palmer M."/>
            <person name="Chavez-Ramirez B."/>
            <person name="Beukes C."/>
            <person name="Steenkamp E.T."/>
            <person name="Hirsch A.M."/>
            <person name="Manyaka P."/>
            <person name="Maluk M."/>
            <person name="Lafos M."/>
            <person name="Crook M."/>
            <person name="Gross E."/>
            <person name="Simon M.F."/>
            <person name="Bueno dos Reis Junior F."/>
            <person name="Poole P.S."/>
            <person name="Venter S.N."/>
            <person name="James E.K."/>
        </authorList>
    </citation>
    <scope>NUCLEOTIDE SEQUENCE [LARGE SCALE GENOMIC DNA]</scope>
    <source>
        <strain evidence="10 11">GIMN1.004</strain>
    </source>
</reference>
<comment type="catalytic activity">
    <reaction evidence="6 8">
        <text>hydrogencarbonate + H(+) = CO2 + H2O</text>
        <dbReference type="Rhea" id="RHEA:10748"/>
        <dbReference type="ChEBI" id="CHEBI:15377"/>
        <dbReference type="ChEBI" id="CHEBI:15378"/>
        <dbReference type="ChEBI" id="CHEBI:16526"/>
        <dbReference type="ChEBI" id="CHEBI:17544"/>
        <dbReference type="EC" id="4.2.1.1"/>
    </reaction>
</comment>
<evidence type="ECO:0000256" key="1">
    <source>
        <dbReference type="ARBA" id="ARBA00006217"/>
    </source>
</evidence>
<dbReference type="Gene3D" id="3.40.1050.10">
    <property type="entry name" value="Carbonic anhydrase"/>
    <property type="match status" value="1"/>
</dbReference>
<dbReference type="SUPFAM" id="SSF53056">
    <property type="entry name" value="beta-carbonic anhydrase, cab"/>
    <property type="match status" value="1"/>
</dbReference>
<evidence type="ECO:0000313" key="11">
    <source>
        <dbReference type="Proteomes" id="UP000235616"/>
    </source>
</evidence>
<dbReference type="OrthoDB" id="9797527at2"/>
<name>A0A2N7VKL5_9BURK</name>
<keyword evidence="4 7" id="KW-0862">Zinc</keyword>
<evidence type="ECO:0000256" key="4">
    <source>
        <dbReference type="ARBA" id="ARBA00022833"/>
    </source>
</evidence>
<feature type="coiled-coil region" evidence="9">
    <location>
        <begin position="125"/>
        <end position="152"/>
    </location>
</feature>
<evidence type="ECO:0000256" key="8">
    <source>
        <dbReference type="RuleBase" id="RU003956"/>
    </source>
</evidence>
<comment type="function">
    <text evidence="8">Reversible hydration of carbon dioxide.</text>
</comment>
<dbReference type="RefSeq" id="WP_102647108.1">
    <property type="nucleotide sequence ID" value="NZ_PNYA01000018.1"/>
</dbReference>
<feature type="binding site" evidence="7">
    <location>
        <position position="42"/>
    </location>
    <ligand>
        <name>Zn(2+)</name>
        <dbReference type="ChEBI" id="CHEBI:29105"/>
    </ligand>
</feature>
<dbReference type="GO" id="GO:0004089">
    <property type="term" value="F:carbonate dehydratase activity"/>
    <property type="evidence" value="ECO:0007669"/>
    <property type="project" value="UniProtKB-UniRule"/>
</dbReference>
<comment type="caution">
    <text evidence="10">The sequence shown here is derived from an EMBL/GenBank/DDBJ whole genome shotgun (WGS) entry which is preliminary data.</text>
</comment>
<evidence type="ECO:0000256" key="9">
    <source>
        <dbReference type="SAM" id="Coils"/>
    </source>
</evidence>
<keyword evidence="11" id="KW-1185">Reference proteome</keyword>
<feature type="binding site" evidence="7">
    <location>
        <position position="44"/>
    </location>
    <ligand>
        <name>Zn(2+)</name>
        <dbReference type="ChEBI" id="CHEBI:29105"/>
    </ligand>
</feature>
<protein>
    <recommendedName>
        <fullName evidence="2 8">Carbonic anhydrase</fullName>
        <ecNumber evidence="2 8">4.2.1.1</ecNumber>
    </recommendedName>
    <alternativeName>
        <fullName evidence="8">Carbonate dehydratase</fullName>
    </alternativeName>
</protein>
<keyword evidence="3 7" id="KW-0479">Metal-binding</keyword>
<dbReference type="EMBL" id="PNYA01000018">
    <property type="protein sequence ID" value="PMS17686.1"/>
    <property type="molecule type" value="Genomic_DNA"/>
</dbReference>